<evidence type="ECO:0000256" key="1">
    <source>
        <dbReference type="ARBA" id="ARBA00022670"/>
    </source>
</evidence>
<dbReference type="SUPFAM" id="SSF53098">
    <property type="entry name" value="Ribonuclease H-like"/>
    <property type="match status" value="1"/>
</dbReference>
<dbReference type="EMBL" id="CP144752">
    <property type="protein sequence ID" value="WVZ88385.1"/>
    <property type="molecule type" value="Genomic_DNA"/>
</dbReference>
<protein>
    <recommendedName>
        <fullName evidence="3">Retrovirus-related Pol polyprotein from transposon TNT 1-94-like beta-barrel domain-containing protein</fullName>
    </recommendedName>
</protein>
<dbReference type="Proteomes" id="UP001341281">
    <property type="component" value="Chromosome 08"/>
</dbReference>
<dbReference type="InterPro" id="IPR039537">
    <property type="entry name" value="Retrotran_Ty1/copia-like"/>
</dbReference>
<organism evidence="4 5">
    <name type="scientific">Paspalum notatum var. saurae</name>
    <dbReference type="NCBI Taxonomy" id="547442"/>
    <lineage>
        <taxon>Eukaryota</taxon>
        <taxon>Viridiplantae</taxon>
        <taxon>Streptophyta</taxon>
        <taxon>Embryophyta</taxon>
        <taxon>Tracheophyta</taxon>
        <taxon>Spermatophyta</taxon>
        <taxon>Magnoliopsida</taxon>
        <taxon>Liliopsida</taxon>
        <taxon>Poales</taxon>
        <taxon>Poaceae</taxon>
        <taxon>PACMAD clade</taxon>
        <taxon>Panicoideae</taxon>
        <taxon>Andropogonodae</taxon>
        <taxon>Paspaleae</taxon>
        <taxon>Paspalinae</taxon>
        <taxon>Paspalum</taxon>
    </lineage>
</organism>
<dbReference type="GO" id="GO:0006508">
    <property type="term" value="P:proteolysis"/>
    <property type="evidence" value="ECO:0007669"/>
    <property type="project" value="UniProtKB-KW"/>
</dbReference>
<dbReference type="PANTHER" id="PTHR42648:SF25">
    <property type="entry name" value="RNA-DIRECTED DNA POLYMERASE"/>
    <property type="match status" value="1"/>
</dbReference>
<feature type="compositionally biased region" description="Basic and acidic residues" evidence="2">
    <location>
        <begin position="1"/>
        <end position="11"/>
    </location>
</feature>
<dbReference type="InterPro" id="IPR054722">
    <property type="entry name" value="PolX-like_BBD"/>
</dbReference>
<feature type="region of interest" description="Disordered" evidence="2">
    <location>
        <begin position="1"/>
        <end position="43"/>
    </location>
</feature>
<keyword evidence="1" id="KW-0645">Protease</keyword>
<proteinExistence type="predicted"/>
<evidence type="ECO:0000259" key="3">
    <source>
        <dbReference type="Pfam" id="PF22936"/>
    </source>
</evidence>
<feature type="compositionally biased region" description="Basic and acidic residues" evidence="2">
    <location>
        <begin position="34"/>
        <end position="43"/>
    </location>
</feature>
<keyword evidence="5" id="KW-1185">Reference proteome</keyword>
<dbReference type="InterPro" id="IPR012337">
    <property type="entry name" value="RNaseH-like_sf"/>
</dbReference>
<dbReference type="AlphaFoldDB" id="A0AAQ3UE85"/>
<keyword evidence="1" id="KW-0378">Hydrolase</keyword>
<evidence type="ECO:0000256" key="2">
    <source>
        <dbReference type="SAM" id="MobiDB-lite"/>
    </source>
</evidence>
<evidence type="ECO:0000313" key="5">
    <source>
        <dbReference type="Proteomes" id="UP001341281"/>
    </source>
</evidence>
<evidence type="ECO:0000313" key="4">
    <source>
        <dbReference type="EMBL" id="WVZ88385.1"/>
    </source>
</evidence>
<gene>
    <name evidence="4" type="ORF">U9M48_034912</name>
</gene>
<dbReference type="GO" id="GO:0008233">
    <property type="term" value="F:peptidase activity"/>
    <property type="evidence" value="ECO:0007669"/>
    <property type="project" value="UniProtKB-KW"/>
</dbReference>
<dbReference type="Pfam" id="PF22936">
    <property type="entry name" value="Pol_BBD"/>
    <property type="match status" value="1"/>
</dbReference>
<feature type="domain" description="Retrovirus-related Pol polyprotein from transposon TNT 1-94-like beta-barrel" evidence="3">
    <location>
        <begin position="142"/>
        <end position="222"/>
    </location>
</feature>
<name>A0AAQ3UE85_PASNO</name>
<dbReference type="PANTHER" id="PTHR42648">
    <property type="entry name" value="TRANSPOSASE, PUTATIVE-RELATED"/>
    <property type="match status" value="1"/>
</dbReference>
<accession>A0AAQ3UE85</accession>
<reference evidence="4 5" key="1">
    <citation type="submission" date="2024-02" db="EMBL/GenBank/DDBJ databases">
        <title>High-quality chromosome-scale genome assembly of Pensacola bahiagrass (Paspalum notatum Flugge var. saurae).</title>
        <authorList>
            <person name="Vega J.M."/>
            <person name="Podio M."/>
            <person name="Orjuela J."/>
            <person name="Siena L.A."/>
            <person name="Pessino S.C."/>
            <person name="Combes M.C."/>
            <person name="Mariac C."/>
            <person name="Albertini E."/>
            <person name="Pupilli F."/>
            <person name="Ortiz J.P.A."/>
            <person name="Leblanc O."/>
        </authorList>
    </citation>
    <scope>NUCLEOTIDE SEQUENCE [LARGE SCALE GENOMIC DNA]</scope>
    <source>
        <strain evidence="4">R1</strain>
        <tissue evidence="4">Leaf</tissue>
    </source>
</reference>
<sequence length="481" mass="53608">MDVSMKQRRDAGSSSSKGRGRRRGKSRKKAATGEPKDEGEKVAAKEKCLNCGKIEHWSRNCCAHRHREQANLAQEEEEELTLLLVCSCSAKEEAEEPALLMAQACTFSSRTEEPKGAPVRLEEPRVQVNLGKEEGDKEAERWYLDSDASNHMTGSRGSFSELDSSITGTVKFGDNSVVDIAGQGTILFSCSNGGHRALIGVYYIPRLHSNIVSLGQLDERGCKVLIDDGILCIRNREQKLLAKLTIARPVCLAARHEEAAWRWHVRFGHLSFNNLAGWRAKASCAGCRRSSTSANCAANCATATSPASNDELLSPRRQAIEPRTSWSWSTLATHGGRRYFLLLVNDSNCFMWLRLLTAKDQATEAIKEIKAQAEMETGKKLKVLQSRRRVQLRRVHPLLRRRGRGTSPHSLLLPVAKWRRRAGEAVSTAVYILNRSPTKSLEDKSPFEAWHGHKPDIAHLRIFGCIGHIKVTRSNLAKLEE</sequence>
<feature type="compositionally biased region" description="Basic residues" evidence="2">
    <location>
        <begin position="18"/>
        <end position="30"/>
    </location>
</feature>